<proteinExistence type="predicted"/>
<accession>A0A0F9D3U7</accession>
<gene>
    <name evidence="2" type="ORF">LCGC14_2247460</name>
</gene>
<reference evidence="2" key="1">
    <citation type="journal article" date="2015" name="Nature">
        <title>Complex archaea that bridge the gap between prokaryotes and eukaryotes.</title>
        <authorList>
            <person name="Spang A."/>
            <person name="Saw J.H."/>
            <person name="Jorgensen S.L."/>
            <person name="Zaremba-Niedzwiedzka K."/>
            <person name="Martijn J."/>
            <person name="Lind A.E."/>
            <person name="van Eijk R."/>
            <person name="Schleper C."/>
            <person name="Guy L."/>
            <person name="Ettema T.J."/>
        </authorList>
    </citation>
    <scope>NUCLEOTIDE SEQUENCE</scope>
</reference>
<sequence length="54" mass="6179">MTGIRLGEGPLEGETDQEWQERVEKEKEEGEEVEPVDPYQEYLEAGVMPGNLEK</sequence>
<evidence type="ECO:0000256" key="1">
    <source>
        <dbReference type="SAM" id="MobiDB-lite"/>
    </source>
</evidence>
<protein>
    <submittedName>
        <fullName evidence="2">Uncharacterized protein</fullName>
    </submittedName>
</protein>
<organism evidence="2">
    <name type="scientific">marine sediment metagenome</name>
    <dbReference type="NCBI Taxonomy" id="412755"/>
    <lineage>
        <taxon>unclassified sequences</taxon>
        <taxon>metagenomes</taxon>
        <taxon>ecological metagenomes</taxon>
    </lineage>
</organism>
<feature type="compositionally biased region" description="Basic and acidic residues" evidence="1">
    <location>
        <begin position="19"/>
        <end position="28"/>
    </location>
</feature>
<dbReference type="EMBL" id="LAZR01030563">
    <property type="protein sequence ID" value="KKL56234.1"/>
    <property type="molecule type" value="Genomic_DNA"/>
</dbReference>
<name>A0A0F9D3U7_9ZZZZ</name>
<feature type="region of interest" description="Disordered" evidence="1">
    <location>
        <begin position="1"/>
        <end position="54"/>
    </location>
</feature>
<comment type="caution">
    <text evidence="2">The sequence shown here is derived from an EMBL/GenBank/DDBJ whole genome shotgun (WGS) entry which is preliminary data.</text>
</comment>
<dbReference type="AlphaFoldDB" id="A0A0F9D3U7"/>
<evidence type="ECO:0000313" key="2">
    <source>
        <dbReference type="EMBL" id="KKL56234.1"/>
    </source>
</evidence>